<evidence type="ECO:0000313" key="4">
    <source>
        <dbReference type="EMBL" id="PDW03301.1"/>
    </source>
</evidence>
<dbReference type="Proteomes" id="UP000220527">
    <property type="component" value="Unassembled WGS sequence"/>
</dbReference>
<dbReference type="SUPFAM" id="SSF101898">
    <property type="entry name" value="NHL repeat"/>
    <property type="match status" value="1"/>
</dbReference>
<evidence type="ECO:0000256" key="2">
    <source>
        <dbReference type="ARBA" id="ARBA00022737"/>
    </source>
</evidence>
<dbReference type="InterPro" id="IPR011047">
    <property type="entry name" value="Quinoprotein_ADH-like_sf"/>
</dbReference>
<keyword evidence="1 3" id="KW-0853">WD repeat</keyword>
<name>A0A2A6RK54_9CHLR</name>
<gene>
    <name evidence="4" type="ORF">CJ255_09660</name>
</gene>
<evidence type="ECO:0000313" key="5">
    <source>
        <dbReference type="Proteomes" id="UP000220527"/>
    </source>
</evidence>
<evidence type="ECO:0000256" key="1">
    <source>
        <dbReference type="ARBA" id="ARBA00022574"/>
    </source>
</evidence>
<organism evidence="4 5">
    <name type="scientific">Candidatus Viridilinea mediisalina</name>
    <dbReference type="NCBI Taxonomy" id="2024553"/>
    <lineage>
        <taxon>Bacteria</taxon>
        <taxon>Bacillati</taxon>
        <taxon>Chloroflexota</taxon>
        <taxon>Chloroflexia</taxon>
        <taxon>Chloroflexales</taxon>
        <taxon>Chloroflexineae</taxon>
        <taxon>Oscillochloridaceae</taxon>
        <taxon>Candidatus Viridilinea</taxon>
    </lineage>
</organism>
<dbReference type="SMART" id="SM00320">
    <property type="entry name" value="WD40"/>
    <property type="match status" value="11"/>
</dbReference>
<feature type="repeat" description="WD" evidence="3">
    <location>
        <begin position="450"/>
        <end position="491"/>
    </location>
</feature>
<accession>A0A2A6RK54</accession>
<feature type="repeat" description="WD" evidence="3">
    <location>
        <begin position="408"/>
        <end position="449"/>
    </location>
</feature>
<dbReference type="InterPro" id="IPR015943">
    <property type="entry name" value="WD40/YVTN_repeat-like_dom_sf"/>
</dbReference>
<keyword evidence="5" id="KW-1185">Reference proteome</keyword>
<dbReference type="InterPro" id="IPR001680">
    <property type="entry name" value="WD40_rpt"/>
</dbReference>
<feature type="repeat" description="WD" evidence="3">
    <location>
        <begin position="201"/>
        <end position="235"/>
    </location>
</feature>
<evidence type="ECO:0000256" key="3">
    <source>
        <dbReference type="PROSITE-ProRule" id="PRU00221"/>
    </source>
</evidence>
<keyword evidence="2" id="KW-0677">Repeat</keyword>
<proteinExistence type="predicted"/>
<sequence length="653" mass="68637">MTLLAFGLVACGFEALPSTQTNDVATLEPTVGQTTATPAPLPTQPGTATRLVETVVPELRRERVWGDGVPVALALSPSETDLFVATTLSVQRRDARDLKTQIWYVPLEQPPSAMALSPDGAHVALALGNRVELRGADNGALRTNLRHNSAVQALAFAPDRTLLAVGVGSEAVIIWDVIQATAVGELRMHEIRDPMALPGTLTSLSFTPDGSHVATGDQNGNVVIWHLNSGQPLHNLSVGMRVISDLSFSPDGQVVAAASEGWRTEAGAVWLWDRTDGSLIERLTLDDGERLLEPVLRVAFSREGSSLVAGTAAGYLLRWTWPTGELEREAQGHGAAISALVLAAGGGMLSAGRDGVIRRWSGDGFVIDEHADLPAISAVAAGTDQFALGGEDGSLKLWNLTGTFVPSIPAHHGSVNALALSPDGRLLASVGNDGMVRLWNLPTGSLREAWAGHQGPVLAVAFNHNGTQLASAGWDGTLRLWSVTKGIPLRTLTVIEPDGLGATAVLAVSFQAHGTQVMGSAYNGEARRFDLSDGRPLPTMRTPSGGWLVALVHSTAGLSAALDDTGRLWSWDAEGSMLGRGALADATDVALLPDERLLTVGPTGGLRLWNMTDAGPRDQYGAPCHGDSLAVAPEGNVALVGSRRGFVELWELP</sequence>
<dbReference type="SUPFAM" id="SSF50998">
    <property type="entry name" value="Quinoprotein alcohol dehydrogenase-like"/>
    <property type="match status" value="1"/>
</dbReference>
<dbReference type="EMBL" id="NQWI01000034">
    <property type="protein sequence ID" value="PDW03301.1"/>
    <property type="molecule type" value="Genomic_DNA"/>
</dbReference>
<protein>
    <submittedName>
        <fullName evidence="4">Uncharacterized protein</fullName>
    </submittedName>
</protein>
<comment type="caution">
    <text evidence="4">The sequence shown here is derived from an EMBL/GenBank/DDBJ whole genome shotgun (WGS) entry which is preliminary data.</text>
</comment>
<dbReference type="Pfam" id="PF00400">
    <property type="entry name" value="WD40"/>
    <property type="match status" value="4"/>
</dbReference>
<dbReference type="CDD" id="cd00200">
    <property type="entry name" value="WD40"/>
    <property type="match status" value="1"/>
</dbReference>
<dbReference type="Gene3D" id="2.130.10.10">
    <property type="entry name" value="YVTN repeat-like/Quinoprotein amine dehydrogenase"/>
    <property type="match status" value="5"/>
</dbReference>
<dbReference type="PROSITE" id="PS00678">
    <property type="entry name" value="WD_REPEATS_1"/>
    <property type="match status" value="1"/>
</dbReference>
<dbReference type="PANTHER" id="PTHR19879:SF9">
    <property type="entry name" value="TRANSCRIPTION INITIATION FACTOR TFIID SUBUNIT 5"/>
    <property type="match status" value="1"/>
</dbReference>
<reference evidence="5" key="1">
    <citation type="submission" date="2017-08" db="EMBL/GenBank/DDBJ databases">
        <authorList>
            <person name="Grouzdev D.S."/>
            <person name="Gaisin V.A."/>
            <person name="Rysina M.S."/>
            <person name="Gorlenko V.M."/>
        </authorList>
    </citation>
    <scope>NUCLEOTIDE SEQUENCE [LARGE SCALE GENOMIC DNA]</scope>
    <source>
        <strain evidence="5">Kir15-3F</strain>
    </source>
</reference>
<dbReference type="PANTHER" id="PTHR19879">
    <property type="entry name" value="TRANSCRIPTION INITIATION FACTOR TFIID"/>
    <property type="match status" value="1"/>
</dbReference>
<dbReference type="PROSITE" id="PS50294">
    <property type="entry name" value="WD_REPEATS_REGION"/>
    <property type="match status" value="3"/>
</dbReference>
<feature type="repeat" description="WD" evidence="3">
    <location>
        <begin position="144"/>
        <end position="185"/>
    </location>
</feature>
<dbReference type="AlphaFoldDB" id="A0A2A6RK54"/>
<dbReference type="InterPro" id="IPR019775">
    <property type="entry name" value="WD40_repeat_CS"/>
</dbReference>
<dbReference type="PROSITE" id="PS50082">
    <property type="entry name" value="WD_REPEATS_2"/>
    <property type="match status" value="4"/>
</dbReference>